<organism evidence="10 11">
    <name type="scientific">Luteococcus peritonei</name>
    <dbReference type="NCBI Taxonomy" id="88874"/>
    <lineage>
        <taxon>Bacteria</taxon>
        <taxon>Bacillati</taxon>
        <taxon>Actinomycetota</taxon>
        <taxon>Actinomycetes</taxon>
        <taxon>Propionibacteriales</taxon>
        <taxon>Propionibacteriaceae</taxon>
        <taxon>Luteococcus</taxon>
    </lineage>
</organism>
<sequence length="266" mass="29268">MPVAGWYADPTAQGRLRWWDGQGWTGHVQASPHGASLPQTGGPQPQVGWVPPQLGGEQMQAWPQQQATWPPAAPVDVFGMPDNRPRTADGVPLAGWWARARGYLVDSMMLWAVSMVLFEHWHGPLFNELLGLWRVWLLVGLGPGGLQDWFTADLLGIWVRAMIPGVLLRVAYDVACLSTGGATLGHRAAGLRVARRDAALADGPRTGLRWTTALVRSLVVRLTAPTFVLWLVVVLWAAVDRRRQGLHDRLAGTQVVDHQWARAGMR</sequence>
<feature type="transmembrane region" description="Helical" evidence="7">
    <location>
        <begin position="218"/>
        <end position="239"/>
    </location>
</feature>
<proteinExistence type="predicted"/>
<dbReference type="Pfam" id="PF10708">
    <property type="entry name" value="DUF2510"/>
    <property type="match status" value="1"/>
</dbReference>
<evidence type="ECO:0000256" key="3">
    <source>
        <dbReference type="ARBA" id="ARBA00022692"/>
    </source>
</evidence>
<evidence type="ECO:0000256" key="4">
    <source>
        <dbReference type="ARBA" id="ARBA00022989"/>
    </source>
</evidence>
<reference evidence="11" key="1">
    <citation type="journal article" date="2019" name="Int. J. Syst. Evol. Microbiol.">
        <title>The Global Catalogue of Microorganisms (GCM) 10K type strain sequencing project: providing services to taxonomists for standard genome sequencing and annotation.</title>
        <authorList>
            <consortium name="The Broad Institute Genomics Platform"/>
            <consortium name="The Broad Institute Genome Sequencing Center for Infectious Disease"/>
            <person name="Wu L."/>
            <person name="Ma J."/>
        </authorList>
    </citation>
    <scope>NUCLEOTIDE SEQUENCE [LARGE SCALE GENOMIC DNA]</scope>
    <source>
        <strain evidence="11">CAIM 431</strain>
    </source>
</reference>
<keyword evidence="3 7" id="KW-0812">Transmembrane</keyword>
<evidence type="ECO:0000256" key="6">
    <source>
        <dbReference type="SAM" id="MobiDB-lite"/>
    </source>
</evidence>
<keyword evidence="4 7" id="KW-1133">Transmembrane helix</keyword>
<evidence type="ECO:0000259" key="9">
    <source>
        <dbReference type="Pfam" id="PF10708"/>
    </source>
</evidence>
<evidence type="ECO:0000256" key="5">
    <source>
        <dbReference type="ARBA" id="ARBA00023136"/>
    </source>
</evidence>
<keyword evidence="5 7" id="KW-0472">Membrane</keyword>
<feature type="region of interest" description="Disordered" evidence="6">
    <location>
        <begin position="23"/>
        <end position="48"/>
    </location>
</feature>
<evidence type="ECO:0000313" key="11">
    <source>
        <dbReference type="Proteomes" id="UP001597326"/>
    </source>
</evidence>
<comment type="caution">
    <text evidence="10">The sequence shown here is derived from an EMBL/GenBank/DDBJ whole genome shotgun (WGS) entry which is preliminary data.</text>
</comment>
<dbReference type="PANTHER" id="PTHR36115">
    <property type="entry name" value="PROLINE-RICH ANTIGEN HOMOLOG-RELATED"/>
    <property type="match status" value="1"/>
</dbReference>
<name>A0ABW4RVU7_9ACTN</name>
<dbReference type="PANTHER" id="PTHR36115:SF4">
    <property type="entry name" value="MEMBRANE PROTEIN"/>
    <property type="match status" value="1"/>
</dbReference>
<dbReference type="EMBL" id="JBHUFZ010000020">
    <property type="protein sequence ID" value="MFD1890458.1"/>
    <property type="molecule type" value="Genomic_DNA"/>
</dbReference>
<comment type="subcellular location">
    <subcellularLocation>
        <location evidence="1">Cell membrane</location>
        <topology evidence="1">Multi-pass membrane protein</topology>
    </subcellularLocation>
</comment>
<dbReference type="Proteomes" id="UP001597326">
    <property type="component" value="Unassembled WGS sequence"/>
</dbReference>
<dbReference type="InterPro" id="IPR018929">
    <property type="entry name" value="DUF2510"/>
</dbReference>
<protein>
    <submittedName>
        <fullName evidence="10">RDD family protein</fullName>
    </submittedName>
</protein>
<evidence type="ECO:0000259" key="8">
    <source>
        <dbReference type="Pfam" id="PF06271"/>
    </source>
</evidence>
<evidence type="ECO:0000313" key="10">
    <source>
        <dbReference type="EMBL" id="MFD1890458.1"/>
    </source>
</evidence>
<evidence type="ECO:0000256" key="7">
    <source>
        <dbReference type="SAM" id="Phobius"/>
    </source>
</evidence>
<gene>
    <name evidence="10" type="ORF">ACFSCS_09745</name>
</gene>
<feature type="compositionally biased region" description="Low complexity" evidence="6">
    <location>
        <begin position="37"/>
        <end position="48"/>
    </location>
</feature>
<keyword evidence="2" id="KW-1003">Cell membrane</keyword>
<evidence type="ECO:0000256" key="2">
    <source>
        <dbReference type="ARBA" id="ARBA00022475"/>
    </source>
</evidence>
<dbReference type="InterPro" id="IPR010432">
    <property type="entry name" value="RDD"/>
</dbReference>
<dbReference type="Pfam" id="PF06271">
    <property type="entry name" value="RDD"/>
    <property type="match status" value="1"/>
</dbReference>
<dbReference type="InterPro" id="IPR051791">
    <property type="entry name" value="Pra-immunoreactive"/>
</dbReference>
<feature type="domain" description="RDD" evidence="8">
    <location>
        <begin position="93"/>
        <end position="252"/>
    </location>
</feature>
<accession>A0ABW4RVU7</accession>
<evidence type="ECO:0000256" key="1">
    <source>
        <dbReference type="ARBA" id="ARBA00004651"/>
    </source>
</evidence>
<dbReference type="RefSeq" id="WP_343873562.1">
    <property type="nucleotide sequence ID" value="NZ_BAAAIX010000017.1"/>
</dbReference>
<feature type="domain" description="DUF2510" evidence="9">
    <location>
        <begin position="4"/>
        <end position="34"/>
    </location>
</feature>
<keyword evidence="11" id="KW-1185">Reference proteome</keyword>